<keyword evidence="3" id="KW-1185">Reference proteome</keyword>
<dbReference type="InterPro" id="IPR011009">
    <property type="entry name" value="Kinase-like_dom_sf"/>
</dbReference>
<reference evidence="2 3" key="1">
    <citation type="submission" date="2022-09" db="EMBL/GenBank/DDBJ databases">
        <authorList>
            <person name="Palmer J.M."/>
        </authorList>
    </citation>
    <scope>NUCLEOTIDE SEQUENCE [LARGE SCALE GENOMIC DNA]</scope>
    <source>
        <strain evidence="2 3">DSM 7382</strain>
    </source>
</reference>
<comment type="caution">
    <text evidence="2">The sequence shown here is derived from an EMBL/GenBank/DDBJ whole genome shotgun (WGS) entry which is preliminary data.</text>
</comment>
<dbReference type="EMBL" id="JASBNA010000012">
    <property type="protein sequence ID" value="KAK7687798.1"/>
    <property type="molecule type" value="Genomic_DNA"/>
</dbReference>
<dbReference type="PANTHER" id="PTHR38248">
    <property type="entry name" value="FUNK1 6"/>
    <property type="match status" value="1"/>
</dbReference>
<feature type="domain" description="Fungal-type protein kinase" evidence="1">
    <location>
        <begin position="4"/>
        <end position="131"/>
    </location>
</feature>
<dbReference type="Gene3D" id="1.10.510.10">
    <property type="entry name" value="Transferase(Phosphotransferase) domain 1"/>
    <property type="match status" value="1"/>
</dbReference>
<dbReference type="Proteomes" id="UP001385951">
    <property type="component" value="Unassembled WGS sequence"/>
</dbReference>
<proteinExistence type="predicted"/>
<evidence type="ECO:0000259" key="1">
    <source>
        <dbReference type="Pfam" id="PF17667"/>
    </source>
</evidence>
<gene>
    <name evidence="2" type="ORF">QCA50_009017</name>
</gene>
<dbReference type="AlphaFoldDB" id="A0AAW0GCX3"/>
<evidence type="ECO:0000313" key="3">
    <source>
        <dbReference type="Proteomes" id="UP001385951"/>
    </source>
</evidence>
<dbReference type="PANTHER" id="PTHR38248:SF2">
    <property type="entry name" value="FUNK1 11"/>
    <property type="match status" value="1"/>
</dbReference>
<evidence type="ECO:0000313" key="2">
    <source>
        <dbReference type="EMBL" id="KAK7687798.1"/>
    </source>
</evidence>
<dbReference type="SUPFAM" id="SSF56112">
    <property type="entry name" value="Protein kinase-like (PK-like)"/>
    <property type="match status" value="1"/>
</dbReference>
<accession>A0AAW0GCX3</accession>
<dbReference type="InterPro" id="IPR040976">
    <property type="entry name" value="Pkinase_fungal"/>
</dbReference>
<organism evidence="2 3">
    <name type="scientific">Cerrena zonata</name>
    <dbReference type="NCBI Taxonomy" id="2478898"/>
    <lineage>
        <taxon>Eukaryota</taxon>
        <taxon>Fungi</taxon>
        <taxon>Dikarya</taxon>
        <taxon>Basidiomycota</taxon>
        <taxon>Agaricomycotina</taxon>
        <taxon>Agaricomycetes</taxon>
        <taxon>Polyporales</taxon>
        <taxon>Cerrenaceae</taxon>
        <taxon>Cerrena</taxon>
    </lineage>
</organism>
<protein>
    <recommendedName>
        <fullName evidence="1">Fungal-type protein kinase domain-containing protein</fullName>
    </recommendedName>
</protein>
<sequence>MEDTQTVRRAVIFDIPMSIITFTGARFFEPFLQTIRCHALLWFLGVRHGDISVSNLMVNPISEDGILSDFDLATTVDSDTIDVDPSHGVNPTGTMVFMSLELLREVGQQGRVPTRLYRHDLESFCWVLFWIGYCYDNGKFRPRYPCTEWINVTPAICHGLKCAILQTMGNVKATNSYIQYQFSLAELVAYWVYFHNKLARVKSHKSRMNMEGVDTGKPRRVDISHVVVTVEETFEEPSDILVLRNILDRLPRSRMVDMQWAQIKSVTYTIVSRTYNSFLSRSSS</sequence>
<name>A0AAW0GCX3_9APHY</name>
<dbReference type="Pfam" id="PF17667">
    <property type="entry name" value="Pkinase_fungal"/>
    <property type="match status" value="1"/>
</dbReference>